<dbReference type="InterPro" id="IPR022907">
    <property type="entry name" value="VapC_family"/>
</dbReference>
<comment type="cofactor">
    <cofactor evidence="1 8">
        <name>Mg(2+)</name>
        <dbReference type="ChEBI" id="CHEBI:18420"/>
    </cofactor>
</comment>
<organism evidence="10 11">
    <name type="scientific">Streptomyces chiangmaiensis</name>
    <dbReference type="NCBI Taxonomy" id="766497"/>
    <lineage>
        <taxon>Bacteria</taxon>
        <taxon>Bacillati</taxon>
        <taxon>Actinomycetota</taxon>
        <taxon>Actinomycetes</taxon>
        <taxon>Kitasatosporales</taxon>
        <taxon>Streptomycetaceae</taxon>
        <taxon>Streptomyces</taxon>
    </lineage>
</organism>
<dbReference type="SUPFAM" id="SSF88723">
    <property type="entry name" value="PIN domain-like"/>
    <property type="match status" value="1"/>
</dbReference>
<keyword evidence="5 8" id="KW-0378">Hydrolase</keyword>
<dbReference type="InterPro" id="IPR029060">
    <property type="entry name" value="PIN-like_dom_sf"/>
</dbReference>
<keyword evidence="4 8" id="KW-0479">Metal-binding</keyword>
<proteinExistence type="inferred from homology"/>
<protein>
    <recommendedName>
        <fullName evidence="8">Ribonuclease VapC</fullName>
        <shortName evidence="8">RNase VapC</shortName>
        <ecNumber evidence="8">3.1.-.-</ecNumber>
    </recommendedName>
    <alternativeName>
        <fullName evidence="8">Toxin VapC</fullName>
    </alternativeName>
</protein>
<dbReference type="EMBL" id="JAYWVC010000279">
    <property type="protein sequence ID" value="MED7827858.1"/>
    <property type="molecule type" value="Genomic_DNA"/>
</dbReference>
<keyword evidence="6 8" id="KW-0460">Magnesium</keyword>
<feature type="domain" description="PIN" evidence="9">
    <location>
        <begin position="3"/>
        <end position="122"/>
    </location>
</feature>
<keyword evidence="3 8" id="KW-0540">Nuclease</keyword>
<dbReference type="EC" id="3.1.-.-" evidence="8"/>
<dbReference type="CDD" id="cd18755">
    <property type="entry name" value="PIN_MtVapC3_VapC21-like"/>
    <property type="match status" value="1"/>
</dbReference>
<dbReference type="InterPro" id="IPR050556">
    <property type="entry name" value="Type_II_TA_system_RNase"/>
</dbReference>
<evidence type="ECO:0000313" key="10">
    <source>
        <dbReference type="EMBL" id="MED7827858.1"/>
    </source>
</evidence>
<accession>A0ABU7FVN5</accession>
<evidence type="ECO:0000256" key="5">
    <source>
        <dbReference type="ARBA" id="ARBA00022801"/>
    </source>
</evidence>
<keyword evidence="11" id="KW-1185">Reference proteome</keyword>
<reference evidence="10" key="1">
    <citation type="submission" date="2024-01" db="EMBL/GenBank/DDBJ databases">
        <title>First draft genome sequence data of TA4-1, the type strain of Gram-positive actinobacterium Streptomyces chiangmaiensis.</title>
        <authorList>
            <person name="Yasawong M."/>
            <person name="Nantapong N."/>
        </authorList>
    </citation>
    <scope>NUCLEOTIDE SEQUENCE</scope>
    <source>
        <strain evidence="10">TA4-1</strain>
    </source>
</reference>
<dbReference type="PANTHER" id="PTHR33653:SF1">
    <property type="entry name" value="RIBONUCLEASE VAPC2"/>
    <property type="match status" value="1"/>
</dbReference>
<comment type="caution">
    <text evidence="10">The sequence shown here is derived from an EMBL/GenBank/DDBJ whole genome shotgun (WGS) entry which is preliminary data.</text>
</comment>
<dbReference type="HAMAP" id="MF_00265">
    <property type="entry name" value="VapC_Nob1"/>
    <property type="match status" value="1"/>
</dbReference>
<evidence type="ECO:0000256" key="8">
    <source>
        <dbReference type="HAMAP-Rule" id="MF_00265"/>
    </source>
</evidence>
<comment type="function">
    <text evidence="8">Toxic component of a toxin-antitoxin (TA) system. An RNase.</text>
</comment>
<dbReference type="RefSeq" id="WP_329512225.1">
    <property type="nucleotide sequence ID" value="NZ_BAAAYZ010000245.1"/>
</dbReference>
<keyword evidence="8" id="KW-0800">Toxin</keyword>
<sequence>MNYLADTSALARLIPDIQDEYGFNQAIDAGLVGVCDITELEFCYSARTAADRSAILTLLAAAYTWVPIPDGIYQRAREVQQLLTNHGEHRGPGTVDLLVAATAELSNLILLHRDADFETIAKHTGQPTKILPGL</sequence>
<dbReference type="Pfam" id="PF01850">
    <property type="entry name" value="PIN"/>
    <property type="match status" value="1"/>
</dbReference>
<name>A0ABU7FVN5_9ACTN</name>
<evidence type="ECO:0000256" key="6">
    <source>
        <dbReference type="ARBA" id="ARBA00022842"/>
    </source>
</evidence>
<evidence type="ECO:0000256" key="7">
    <source>
        <dbReference type="ARBA" id="ARBA00038093"/>
    </source>
</evidence>
<comment type="similarity">
    <text evidence="7 8">Belongs to the PINc/VapC protein family.</text>
</comment>
<evidence type="ECO:0000256" key="1">
    <source>
        <dbReference type="ARBA" id="ARBA00001946"/>
    </source>
</evidence>
<gene>
    <name evidence="8" type="primary">vapC</name>
    <name evidence="10" type="ORF">VXC91_39715</name>
</gene>
<evidence type="ECO:0000256" key="3">
    <source>
        <dbReference type="ARBA" id="ARBA00022722"/>
    </source>
</evidence>
<feature type="binding site" evidence="8">
    <location>
        <position position="96"/>
    </location>
    <ligand>
        <name>Mg(2+)</name>
        <dbReference type="ChEBI" id="CHEBI:18420"/>
    </ligand>
</feature>
<feature type="binding site" evidence="8">
    <location>
        <position position="6"/>
    </location>
    <ligand>
        <name>Mg(2+)</name>
        <dbReference type="ChEBI" id="CHEBI:18420"/>
    </ligand>
</feature>
<evidence type="ECO:0000313" key="11">
    <source>
        <dbReference type="Proteomes" id="UP001333996"/>
    </source>
</evidence>
<keyword evidence="2 8" id="KW-1277">Toxin-antitoxin system</keyword>
<dbReference type="InterPro" id="IPR002716">
    <property type="entry name" value="PIN_dom"/>
</dbReference>
<dbReference type="PANTHER" id="PTHR33653">
    <property type="entry name" value="RIBONUCLEASE VAPC2"/>
    <property type="match status" value="1"/>
</dbReference>
<dbReference type="Gene3D" id="3.40.50.1010">
    <property type="entry name" value="5'-nuclease"/>
    <property type="match status" value="1"/>
</dbReference>
<dbReference type="Proteomes" id="UP001333996">
    <property type="component" value="Unassembled WGS sequence"/>
</dbReference>
<evidence type="ECO:0000256" key="2">
    <source>
        <dbReference type="ARBA" id="ARBA00022649"/>
    </source>
</evidence>
<evidence type="ECO:0000259" key="9">
    <source>
        <dbReference type="Pfam" id="PF01850"/>
    </source>
</evidence>
<evidence type="ECO:0000256" key="4">
    <source>
        <dbReference type="ARBA" id="ARBA00022723"/>
    </source>
</evidence>